<reference evidence="4" key="1">
    <citation type="submission" date="2016-02" db="EMBL/GenBank/DDBJ databases">
        <title>Halorhodospira halochloris DSM-1059 complete genome, version 2.</title>
        <authorList>
            <person name="Tsukatani Y."/>
        </authorList>
    </citation>
    <scope>NUCLEOTIDE SEQUENCE</scope>
    <source>
        <strain evidence="4">DSM 1059</strain>
    </source>
</reference>
<dbReference type="PANTHER" id="PTHR30576:SF20">
    <property type="entry name" value="QUINOVOSAMINEPHOSPHOTRANSFERAE-RELATED"/>
    <property type="match status" value="1"/>
</dbReference>
<protein>
    <submittedName>
        <fullName evidence="4">Lipid carrier: UDP-N-acetylgalactosaminyltransferase</fullName>
    </submittedName>
</protein>
<evidence type="ECO:0000256" key="1">
    <source>
        <dbReference type="ARBA" id="ARBA00006464"/>
    </source>
</evidence>
<dbReference type="Proteomes" id="UP000218890">
    <property type="component" value="Chromosome"/>
</dbReference>
<dbReference type="OrthoDB" id="9808602at2"/>
<accession>A0A110B4T7</accession>
<gene>
    <name evidence="4" type="primary">wlbG</name>
    <name evidence="4" type="ORF">HH1059_04000</name>
</gene>
<keyword evidence="2" id="KW-0472">Membrane</keyword>
<dbReference type="AlphaFoldDB" id="A0A110B4T7"/>
<evidence type="ECO:0000313" key="4">
    <source>
        <dbReference type="EMBL" id="BAU57073.1"/>
    </source>
</evidence>
<sequence length="221" mass="25454">MQRFFDVLFSGLAIVVLAPLMLPIMLILRLTGEGEIFYRQTRVGRGGEHFALLKFATMLKDSPNIGPGEITLKEDPRILPFGKFLRKTKLNELPQLINILKGDLSVVGPRPQVPNTFAQYPEAAKQDIGRVRPGLSGIGSIVFRDEERYLDNQEDPHTFYRETIIPYKADLERWYVRNQSLRVYFEVILLTVWVILFPSSRMPWRVWKDLPEPPEALRSAS</sequence>
<evidence type="ECO:0000256" key="2">
    <source>
        <dbReference type="SAM" id="Phobius"/>
    </source>
</evidence>
<proteinExistence type="inferred from homology"/>
<dbReference type="InterPro" id="IPR003362">
    <property type="entry name" value="Bact_transf"/>
</dbReference>
<dbReference type="GO" id="GO:0016780">
    <property type="term" value="F:phosphotransferase activity, for other substituted phosphate groups"/>
    <property type="evidence" value="ECO:0007669"/>
    <property type="project" value="TreeGrafter"/>
</dbReference>
<organism evidence="4 5">
    <name type="scientific">Halorhodospira halochloris</name>
    <name type="common">Ectothiorhodospira halochloris</name>
    <dbReference type="NCBI Taxonomy" id="1052"/>
    <lineage>
        <taxon>Bacteria</taxon>
        <taxon>Pseudomonadati</taxon>
        <taxon>Pseudomonadota</taxon>
        <taxon>Gammaproteobacteria</taxon>
        <taxon>Chromatiales</taxon>
        <taxon>Ectothiorhodospiraceae</taxon>
        <taxon>Halorhodospira</taxon>
    </lineage>
</organism>
<keyword evidence="5" id="KW-1185">Reference proteome</keyword>
<dbReference type="Pfam" id="PF02397">
    <property type="entry name" value="Bac_transf"/>
    <property type="match status" value="1"/>
</dbReference>
<evidence type="ECO:0000313" key="5">
    <source>
        <dbReference type="Proteomes" id="UP000218890"/>
    </source>
</evidence>
<comment type="similarity">
    <text evidence="1">Belongs to the bacterial sugar transferase family.</text>
</comment>
<keyword evidence="2" id="KW-1133">Transmembrane helix</keyword>
<dbReference type="EMBL" id="AP017372">
    <property type="protein sequence ID" value="BAU57073.1"/>
    <property type="molecule type" value="Genomic_DNA"/>
</dbReference>
<feature type="transmembrane region" description="Helical" evidence="2">
    <location>
        <begin position="12"/>
        <end position="32"/>
    </location>
</feature>
<keyword evidence="2" id="KW-0812">Transmembrane</keyword>
<dbReference type="RefSeq" id="WP_096407664.1">
    <property type="nucleotide sequence ID" value="NZ_AP017372.2"/>
</dbReference>
<feature type="domain" description="Bacterial sugar transferase" evidence="3">
    <location>
        <begin position="3"/>
        <end position="196"/>
    </location>
</feature>
<dbReference type="KEGG" id="hhk:HH1059_04000"/>
<dbReference type="PANTHER" id="PTHR30576">
    <property type="entry name" value="COLANIC BIOSYNTHESIS UDP-GLUCOSE LIPID CARRIER TRANSFERASE"/>
    <property type="match status" value="1"/>
</dbReference>
<evidence type="ECO:0000259" key="3">
    <source>
        <dbReference type="Pfam" id="PF02397"/>
    </source>
</evidence>
<name>A0A110B4T7_HALHR</name>